<keyword evidence="20" id="KW-1185">Reference proteome</keyword>
<dbReference type="InterPro" id="IPR047177">
    <property type="entry name" value="Pept_M20A"/>
</dbReference>
<comment type="subcellular location">
    <subcellularLocation>
        <location evidence="2">Membrane</location>
        <topology evidence="2">Single-pass membrane protein</topology>
    </subcellularLocation>
</comment>
<dbReference type="Proteomes" id="UP000191024">
    <property type="component" value="Chromosome G"/>
</dbReference>
<dbReference type="PANTHER" id="PTHR45962:SF1">
    <property type="entry name" value="N-FATTY-ACYL-AMINO ACID SYNTHASE_HYDROLASE PM20D1"/>
    <property type="match status" value="1"/>
</dbReference>
<keyword evidence="7 17" id="KW-0812">Transmembrane</keyword>
<evidence type="ECO:0000256" key="6">
    <source>
        <dbReference type="ARBA" id="ARBA00022670"/>
    </source>
</evidence>
<dbReference type="STRING" id="1230905.A0A1G4K9T6"/>
<feature type="binding site" evidence="16">
    <location>
        <position position="233"/>
    </location>
    <ligand>
        <name>Zn(2+)</name>
        <dbReference type="ChEBI" id="CHEBI:29105"/>
        <label>1</label>
    </ligand>
</feature>
<feature type="transmembrane region" description="Helical" evidence="17">
    <location>
        <begin position="21"/>
        <end position="39"/>
    </location>
</feature>
<dbReference type="InterPro" id="IPR017141">
    <property type="entry name" value="Pept_M20_carboxypep"/>
</dbReference>
<evidence type="ECO:0000256" key="9">
    <source>
        <dbReference type="ARBA" id="ARBA00022801"/>
    </source>
</evidence>
<dbReference type="EMBL" id="LT598469">
    <property type="protein sequence ID" value="SCV00938.1"/>
    <property type="molecule type" value="Genomic_DNA"/>
</dbReference>
<dbReference type="Gene3D" id="3.40.630.10">
    <property type="entry name" value="Zn peptidases"/>
    <property type="match status" value="1"/>
</dbReference>
<evidence type="ECO:0000256" key="15">
    <source>
        <dbReference type="PIRSR" id="PIRSR037217-1"/>
    </source>
</evidence>
<dbReference type="GO" id="GO:0004181">
    <property type="term" value="F:metallocarboxypeptidase activity"/>
    <property type="evidence" value="ECO:0007669"/>
    <property type="project" value="InterPro"/>
</dbReference>
<dbReference type="InterPro" id="IPR011650">
    <property type="entry name" value="Peptidase_M20_dimer"/>
</dbReference>
<feature type="binding site" evidence="16">
    <location>
        <position position="261"/>
    </location>
    <ligand>
        <name>Zn(2+)</name>
        <dbReference type="ChEBI" id="CHEBI:29105"/>
        <label>2</label>
    </ligand>
</feature>
<evidence type="ECO:0000313" key="19">
    <source>
        <dbReference type="EMBL" id="SCV00938.1"/>
    </source>
</evidence>
<protein>
    <submittedName>
        <fullName evidence="19">LAMI_0G08262g1_1</fullName>
    </submittedName>
</protein>
<dbReference type="GO" id="GO:0000328">
    <property type="term" value="C:fungal-type vacuole lumen"/>
    <property type="evidence" value="ECO:0007669"/>
    <property type="project" value="TreeGrafter"/>
</dbReference>
<feature type="binding site" evidence="16">
    <location>
        <position position="198"/>
    </location>
    <ligand>
        <name>Zn(2+)</name>
        <dbReference type="ChEBI" id="CHEBI:29105"/>
        <label>2</label>
    </ligand>
</feature>
<dbReference type="OrthoDB" id="3064516at2759"/>
<dbReference type="PANTHER" id="PTHR45962">
    <property type="entry name" value="N-FATTY-ACYL-AMINO ACID SYNTHASE/HYDROLASE PM20D1"/>
    <property type="match status" value="1"/>
</dbReference>
<feature type="active site" description="Proton acceptor" evidence="15">
    <location>
        <position position="232"/>
    </location>
</feature>
<evidence type="ECO:0000256" key="3">
    <source>
        <dbReference type="ARBA" id="ARBA00006247"/>
    </source>
</evidence>
<evidence type="ECO:0000256" key="17">
    <source>
        <dbReference type="SAM" id="Phobius"/>
    </source>
</evidence>
<evidence type="ECO:0000256" key="5">
    <source>
        <dbReference type="ARBA" id="ARBA00022645"/>
    </source>
</evidence>
<evidence type="ECO:0000256" key="1">
    <source>
        <dbReference type="ARBA" id="ARBA00001947"/>
    </source>
</evidence>
<evidence type="ECO:0000256" key="16">
    <source>
        <dbReference type="PIRSR" id="PIRSR037217-2"/>
    </source>
</evidence>
<dbReference type="SUPFAM" id="SSF53187">
    <property type="entry name" value="Zn-dependent exopeptidases"/>
    <property type="match status" value="1"/>
</dbReference>
<dbReference type="PIRSF" id="PIRSF037217">
    <property type="entry name" value="Carboxypeptidase_S"/>
    <property type="match status" value="1"/>
</dbReference>
<feature type="binding site" evidence="16">
    <location>
        <position position="161"/>
    </location>
    <ligand>
        <name>Zn(2+)</name>
        <dbReference type="ChEBI" id="CHEBI:29105"/>
        <label>2</label>
    </ligand>
</feature>
<keyword evidence="9" id="KW-0378">Hydrolase</keyword>
<keyword evidence="4" id="KW-1017">Isopeptide bond</keyword>
<comment type="cofactor">
    <cofactor evidence="1">
        <name>Zn(2+)</name>
        <dbReference type="ChEBI" id="CHEBI:29105"/>
    </cofactor>
</comment>
<evidence type="ECO:0000256" key="12">
    <source>
        <dbReference type="ARBA" id="ARBA00022989"/>
    </source>
</evidence>
<evidence type="ECO:0000256" key="13">
    <source>
        <dbReference type="ARBA" id="ARBA00023136"/>
    </source>
</evidence>
<evidence type="ECO:0000256" key="7">
    <source>
        <dbReference type="ARBA" id="ARBA00022692"/>
    </source>
</evidence>
<dbReference type="Gene3D" id="1.10.150.900">
    <property type="match status" value="1"/>
</dbReference>
<dbReference type="GO" id="GO:0046872">
    <property type="term" value="F:metal ion binding"/>
    <property type="evidence" value="ECO:0007669"/>
    <property type="project" value="UniProtKB-KW"/>
</dbReference>
<evidence type="ECO:0000256" key="4">
    <source>
        <dbReference type="ARBA" id="ARBA00022499"/>
    </source>
</evidence>
<dbReference type="InterPro" id="IPR036264">
    <property type="entry name" value="Bact_exopeptidase_dim_dom"/>
</dbReference>
<name>A0A1G4K9T6_9SACH</name>
<dbReference type="FunFam" id="3.40.630.10:FF:000098">
    <property type="entry name" value="Gly-Xaa carboxypeptidase"/>
    <property type="match status" value="1"/>
</dbReference>
<evidence type="ECO:0000256" key="8">
    <source>
        <dbReference type="ARBA" id="ARBA00022723"/>
    </source>
</evidence>
<dbReference type="GO" id="GO:0051603">
    <property type="term" value="P:proteolysis involved in protein catabolic process"/>
    <property type="evidence" value="ECO:0007669"/>
    <property type="project" value="TreeGrafter"/>
</dbReference>
<feature type="binding site" evidence="16">
    <location>
        <position position="541"/>
    </location>
    <ligand>
        <name>Zn(2+)</name>
        <dbReference type="ChEBI" id="CHEBI:29105"/>
        <label>1</label>
    </ligand>
</feature>
<organism evidence="19 20">
    <name type="scientific">Lachancea mirantina</name>
    <dbReference type="NCBI Taxonomy" id="1230905"/>
    <lineage>
        <taxon>Eukaryota</taxon>
        <taxon>Fungi</taxon>
        <taxon>Dikarya</taxon>
        <taxon>Ascomycota</taxon>
        <taxon>Saccharomycotina</taxon>
        <taxon>Saccharomycetes</taxon>
        <taxon>Saccharomycetales</taxon>
        <taxon>Saccharomycetaceae</taxon>
        <taxon>Lachancea</taxon>
    </lineage>
</organism>
<keyword evidence="14" id="KW-0325">Glycoprotein</keyword>
<evidence type="ECO:0000256" key="10">
    <source>
        <dbReference type="ARBA" id="ARBA00022833"/>
    </source>
</evidence>
<reference evidence="19 20" key="1">
    <citation type="submission" date="2016-03" db="EMBL/GenBank/DDBJ databases">
        <authorList>
            <person name="Devillers H."/>
        </authorList>
    </citation>
    <scope>NUCLEOTIDE SEQUENCE [LARGE SCALE GENOMIC DNA]</scope>
    <source>
        <strain evidence="19">CBS 11717</strain>
    </source>
</reference>
<evidence type="ECO:0000256" key="14">
    <source>
        <dbReference type="ARBA" id="ARBA00023180"/>
    </source>
</evidence>
<keyword evidence="6" id="KW-0645">Protease</keyword>
<keyword evidence="5" id="KW-0121">Carboxypeptidase</keyword>
<dbReference type="PROSITE" id="PS00759">
    <property type="entry name" value="ARGE_DAPE_CPG2_2"/>
    <property type="match status" value="1"/>
</dbReference>
<dbReference type="InterPro" id="IPR001261">
    <property type="entry name" value="ArgE/DapE_CS"/>
</dbReference>
<evidence type="ECO:0000256" key="11">
    <source>
        <dbReference type="ARBA" id="ARBA00022843"/>
    </source>
</evidence>
<feature type="active site" evidence="15">
    <location>
        <position position="163"/>
    </location>
</feature>
<keyword evidence="12 17" id="KW-1133">Transmembrane helix</keyword>
<comment type="similarity">
    <text evidence="3">Belongs to the peptidase M20A family.</text>
</comment>
<dbReference type="Pfam" id="PF01546">
    <property type="entry name" value="Peptidase_M20"/>
    <property type="match status" value="1"/>
</dbReference>
<dbReference type="GO" id="GO:0016020">
    <property type="term" value="C:membrane"/>
    <property type="evidence" value="ECO:0007669"/>
    <property type="project" value="UniProtKB-SubCell"/>
</dbReference>
<dbReference type="CDD" id="cd05674">
    <property type="entry name" value="M20_yscS"/>
    <property type="match status" value="1"/>
</dbReference>
<keyword evidence="10 16" id="KW-0862">Zinc</keyword>
<evidence type="ECO:0000259" key="18">
    <source>
        <dbReference type="Pfam" id="PF07687"/>
    </source>
</evidence>
<evidence type="ECO:0000256" key="2">
    <source>
        <dbReference type="ARBA" id="ARBA00004167"/>
    </source>
</evidence>
<sequence length="570" mass="63018">MLRDYKPLAGSSQRRGFPKRNVIVMALFLVLLAIGTYQLQGKSNRDANVSIRGGRCNKIDPLAPSFDASIEKILEDSDFKSAAIERLSKAIQIPTEIQDVNPMPADNLEYYAKFFEFHAYLEKSFPLVHKHLSVEKVNEVGLVYSWAGKDDSLKPVLFMAHQDVVPVNRATVSQWDHPPFSGYYDSESDTLWGRGTADCKNLLIAELAAVELLLEDGYEPVRSVVLSFGFDEESSGVLGAKYLGKFLHERYGDDGLYAIVDEGGPVVELEENVYIATPITGEKGYVDSEITIHGVGGHSSVPPDHTTIGVAAALISTMESRPFDSTIGSENPLYGLLTCAAEHSNKLPSAFKSAILNSKDDPKEKQKLVNFISQDARFKDLIKTSQAADIINGGVKANALPEVTSFLVNHRIELQSSVNATLERDLAIVKEIAHHYGYGVKYEEQLLAPATELGYIELRGSRKLEPAPISPTHGPVWDVFAGTIQNVFEKGVFIGDDEKELYVTTALFSGNTDTKYYWPLTKNIYRFFPMIGPSYLLKTVHSVNEHIPASAHLSAIAFIYEYIVNTSENV</sequence>
<dbReference type="Pfam" id="PF07687">
    <property type="entry name" value="M20_dimer"/>
    <property type="match status" value="1"/>
</dbReference>
<dbReference type="InterPro" id="IPR002933">
    <property type="entry name" value="Peptidase_M20"/>
</dbReference>
<keyword evidence="8 16" id="KW-0479">Metal-binding</keyword>
<feature type="binding site" evidence="16">
    <location>
        <position position="198"/>
    </location>
    <ligand>
        <name>Zn(2+)</name>
        <dbReference type="ChEBI" id="CHEBI:29105"/>
        <label>1</label>
    </ligand>
</feature>
<keyword evidence="13 17" id="KW-0472">Membrane</keyword>
<dbReference type="SUPFAM" id="SSF55031">
    <property type="entry name" value="Bacterial exopeptidase dimerisation domain"/>
    <property type="match status" value="1"/>
</dbReference>
<proteinExistence type="inferred from homology"/>
<gene>
    <name evidence="19" type="ORF">LAMI_0G08262G</name>
</gene>
<feature type="domain" description="Peptidase M20 dimerisation" evidence="18">
    <location>
        <begin position="280"/>
        <end position="435"/>
    </location>
</feature>
<dbReference type="PROSITE" id="PS00758">
    <property type="entry name" value="ARGE_DAPE_CPG2_1"/>
    <property type="match status" value="1"/>
</dbReference>
<accession>A0A1G4K9T6</accession>
<dbReference type="Gene3D" id="3.30.70.360">
    <property type="match status" value="1"/>
</dbReference>
<evidence type="ECO:0000313" key="20">
    <source>
        <dbReference type="Proteomes" id="UP000191024"/>
    </source>
</evidence>
<dbReference type="AlphaFoldDB" id="A0A1G4K9T6"/>
<keyword evidence="11" id="KW-0832">Ubl conjugation</keyword>